<feature type="domain" description="RGS" evidence="2">
    <location>
        <begin position="552"/>
        <end position="710"/>
    </location>
</feature>
<protein>
    <recommendedName>
        <fullName evidence="2">RGS domain-containing protein</fullName>
    </recommendedName>
</protein>
<dbReference type="AlphaFoldDB" id="A0A8H7QTR7"/>
<dbReference type="PANTHER" id="PTHR10845">
    <property type="entry name" value="REGULATOR OF G PROTEIN SIGNALING"/>
    <property type="match status" value="1"/>
</dbReference>
<evidence type="ECO:0000259" key="2">
    <source>
        <dbReference type="PROSITE" id="PS50132"/>
    </source>
</evidence>
<dbReference type="InterPro" id="IPR016137">
    <property type="entry name" value="RGS"/>
</dbReference>
<dbReference type="Gene3D" id="1.10.167.10">
    <property type="entry name" value="Regulator of G-protein Signalling 4, domain 2"/>
    <property type="match status" value="1"/>
</dbReference>
<proteinExistence type="predicted"/>
<dbReference type="SMART" id="SM00315">
    <property type="entry name" value="RGS"/>
    <property type="match status" value="1"/>
</dbReference>
<evidence type="ECO:0000313" key="4">
    <source>
        <dbReference type="Proteomes" id="UP000603453"/>
    </source>
</evidence>
<dbReference type="Gene3D" id="1.10.10.10">
    <property type="entry name" value="Winged helix-like DNA-binding domain superfamily/Winged helix DNA-binding domain"/>
    <property type="match status" value="1"/>
</dbReference>
<dbReference type="Pfam" id="PF00615">
    <property type="entry name" value="RGS"/>
    <property type="match status" value="1"/>
</dbReference>
<dbReference type="InterPro" id="IPR044926">
    <property type="entry name" value="RGS_subdomain_2"/>
</dbReference>
<dbReference type="Proteomes" id="UP000603453">
    <property type="component" value="Unassembled WGS sequence"/>
</dbReference>
<feature type="region of interest" description="Disordered" evidence="1">
    <location>
        <begin position="194"/>
        <end position="221"/>
    </location>
</feature>
<feature type="non-terminal residue" evidence="3">
    <location>
        <position position="1"/>
    </location>
</feature>
<organism evidence="3 4">
    <name type="scientific">Mucor saturninus</name>
    <dbReference type="NCBI Taxonomy" id="64648"/>
    <lineage>
        <taxon>Eukaryota</taxon>
        <taxon>Fungi</taxon>
        <taxon>Fungi incertae sedis</taxon>
        <taxon>Mucoromycota</taxon>
        <taxon>Mucoromycotina</taxon>
        <taxon>Mucoromycetes</taxon>
        <taxon>Mucorales</taxon>
        <taxon>Mucorineae</taxon>
        <taxon>Mucoraceae</taxon>
        <taxon>Mucor</taxon>
    </lineage>
</organism>
<evidence type="ECO:0000256" key="1">
    <source>
        <dbReference type="SAM" id="MobiDB-lite"/>
    </source>
</evidence>
<dbReference type="InterPro" id="IPR036305">
    <property type="entry name" value="RGS_sf"/>
</dbReference>
<dbReference type="Pfam" id="PF25889">
    <property type="entry name" value="WHD_Fungal_DR"/>
    <property type="match status" value="1"/>
</dbReference>
<keyword evidence="4" id="KW-1185">Reference proteome</keyword>
<dbReference type="PROSITE" id="PS50132">
    <property type="entry name" value="RGS"/>
    <property type="match status" value="1"/>
</dbReference>
<feature type="region of interest" description="Disordered" evidence="1">
    <location>
        <begin position="725"/>
        <end position="746"/>
    </location>
</feature>
<dbReference type="PANTHER" id="PTHR10845:SF192">
    <property type="entry name" value="DOUBLE HIT, ISOFORM B"/>
    <property type="match status" value="1"/>
</dbReference>
<evidence type="ECO:0000313" key="3">
    <source>
        <dbReference type="EMBL" id="KAG2198618.1"/>
    </source>
</evidence>
<reference evidence="3" key="1">
    <citation type="submission" date="2020-12" db="EMBL/GenBank/DDBJ databases">
        <title>Metabolic potential, ecology and presence of endohyphal bacteria is reflected in genomic diversity of Mucoromycotina.</title>
        <authorList>
            <person name="Muszewska A."/>
            <person name="Okrasinska A."/>
            <person name="Steczkiewicz K."/>
            <person name="Drgas O."/>
            <person name="Orlowska M."/>
            <person name="Perlinska-Lenart U."/>
            <person name="Aleksandrzak-Piekarczyk T."/>
            <person name="Szatraj K."/>
            <person name="Zielenkiewicz U."/>
            <person name="Pilsyk S."/>
            <person name="Malc E."/>
            <person name="Mieczkowski P."/>
            <person name="Kruszewska J.S."/>
            <person name="Biernat P."/>
            <person name="Pawlowska J."/>
        </authorList>
    </citation>
    <scope>NUCLEOTIDE SEQUENCE</scope>
    <source>
        <strain evidence="3">WA0000017839</strain>
    </source>
</reference>
<dbReference type="SUPFAM" id="SSF48097">
    <property type="entry name" value="Regulator of G-protein signaling, RGS"/>
    <property type="match status" value="1"/>
</dbReference>
<sequence length="746" mass="84461">MYYNSVTSLSYKSILDFTIDGRPSVDDIHGLFFTLMSQITFSTNRYMFRNYANTFTSEQAISEIGALNITSAAAARASLATAQKMERDMSKALIQQFLWTRLIENAVEPGNRTYRDKGLYRLKSKGLCVLQDFCIKSNVIELLVQFKNCVEIASTEPMFLIHVERTEENDRMNTKRKYITSLFAIMIASLPLRKDSNSSNTASTPPPPPPPPAKKPNHPSLIQRPSAYSHLDFKSQYSSSRRIPAQYDMYSASSENGLSRHASISSADSGMTFSSTSSREAISITDYFPHIKILPNDLLVHANPLQTTTTSNSLFQQQKALLQNLSPSSANKFKMRSVFPSLLCCDWLVGFCTVASNDEAESIMTEFLNLGWITFYDEKHRNNQYVEASKSIALRVTGSGMKVVIDVSLEQYADFQQKQQKEMYNSSLNNKRYSMAPSLASSNDTMSTTASSIISNFEDMSFTSRSPPSIYQATYATTVHSEKNNDSFTPIYNAPHQQQTYEEDIGYFDTKQTSKMQCVDSSVSAYVSNSPPLTPNSFNQTSENNRETNHIKLKAVLKDTQLHALFRNFLNNNFCSENLDFWKDHNYLRRHCHDDPAILITMSVEKQQQLLQEAYILWTTYLSPGSARELNIDHMLREDMAEEIAEMVTLVSTSSGNNVTPKVIFSGNSAYECLITILNWFDRANDQVCKLLAADSIPKFVRTVEYKRATMSQFRTQDTISKASLTSSDFDDFPPPPQRKLKETMY</sequence>
<name>A0A8H7QTR7_9FUNG</name>
<accession>A0A8H7QTR7</accession>
<dbReference type="OrthoDB" id="196547at2759"/>
<dbReference type="InterPro" id="IPR058855">
    <property type="entry name" value="RGS1/SST2-like_Fungal-DR"/>
</dbReference>
<dbReference type="InterPro" id="IPR036388">
    <property type="entry name" value="WH-like_DNA-bd_sf"/>
</dbReference>
<gene>
    <name evidence="3" type="ORF">INT47_001065</name>
</gene>
<feature type="compositionally biased region" description="Pro residues" evidence="1">
    <location>
        <begin position="204"/>
        <end position="214"/>
    </location>
</feature>
<comment type="caution">
    <text evidence="3">The sequence shown here is derived from an EMBL/GenBank/DDBJ whole genome shotgun (WGS) entry which is preliminary data.</text>
</comment>
<dbReference type="EMBL" id="JAEPRD010000108">
    <property type="protein sequence ID" value="KAG2198618.1"/>
    <property type="molecule type" value="Genomic_DNA"/>
</dbReference>